<evidence type="ECO:0000313" key="1">
    <source>
        <dbReference type="EMBL" id="KAI4343058.1"/>
    </source>
</evidence>
<dbReference type="EMBL" id="CM042886">
    <property type="protein sequence ID" value="KAI4343058.1"/>
    <property type="molecule type" value="Genomic_DNA"/>
</dbReference>
<sequence length="334" mass="35711">MPSGKKKRKAIRKKKELEANLADGSHDENDNLRGPDEKGGDEGDCGTPVSHVRQQTVNGGSGKPAKSDTLAVGTTTVGNKSVEVPKLKEEESSYGNGDAETLKGAVSNDDSFAGIESLKEILPKFQVNVKKLEDDESTEVSGVETTQMESAIQITDPLPQEITEVMDSTKSIALNHEDTSLVVPRDSAAIGTAQLKSTIHSAKMILDNEGTLMNVVSQASEFDSESTKVGTKVHQVSTDSSVPTPDTKNQEPESLQSLVSVNCEARDGLKLTEDTHATEYSEKQPLVAPVPRVTKRTSWMNCCGILDLFSGSSDAAVSMSNTEGFFNSKSPILP</sequence>
<gene>
    <name evidence="1" type="ORF">MLD38_027604</name>
</gene>
<evidence type="ECO:0000313" key="2">
    <source>
        <dbReference type="Proteomes" id="UP001057402"/>
    </source>
</evidence>
<protein>
    <submittedName>
        <fullName evidence="1">Uncharacterized protein</fullName>
    </submittedName>
</protein>
<proteinExistence type="predicted"/>
<dbReference type="Proteomes" id="UP001057402">
    <property type="component" value="Chromosome 7"/>
</dbReference>
<reference evidence="2" key="1">
    <citation type="journal article" date="2023" name="Front. Plant Sci.">
        <title>Chromosomal-level genome assembly of Melastoma candidum provides insights into trichome evolution.</title>
        <authorList>
            <person name="Zhong Y."/>
            <person name="Wu W."/>
            <person name="Sun C."/>
            <person name="Zou P."/>
            <person name="Liu Y."/>
            <person name="Dai S."/>
            <person name="Zhou R."/>
        </authorList>
    </citation>
    <scope>NUCLEOTIDE SEQUENCE [LARGE SCALE GENOMIC DNA]</scope>
</reference>
<name>A0ACB9P2S5_9MYRT</name>
<comment type="caution">
    <text evidence="1">The sequence shown here is derived from an EMBL/GenBank/DDBJ whole genome shotgun (WGS) entry which is preliminary data.</text>
</comment>
<keyword evidence="2" id="KW-1185">Reference proteome</keyword>
<accession>A0ACB9P2S5</accession>
<organism evidence="1 2">
    <name type="scientific">Melastoma candidum</name>
    <dbReference type="NCBI Taxonomy" id="119954"/>
    <lineage>
        <taxon>Eukaryota</taxon>
        <taxon>Viridiplantae</taxon>
        <taxon>Streptophyta</taxon>
        <taxon>Embryophyta</taxon>
        <taxon>Tracheophyta</taxon>
        <taxon>Spermatophyta</taxon>
        <taxon>Magnoliopsida</taxon>
        <taxon>eudicotyledons</taxon>
        <taxon>Gunneridae</taxon>
        <taxon>Pentapetalae</taxon>
        <taxon>rosids</taxon>
        <taxon>malvids</taxon>
        <taxon>Myrtales</taxon>
        <taxon>Melastomataceae</taxon>
        <taxon>Melastomatoideae</taxon>
        <taxon>Melastomateae</taxon>
        <taxon>Melastoma</taxon>
    </lineage>
</organism>